<accession>A0A6J4LK79</accession>
<sequence>VSGTPDAESDGCLARRQHLAFVRSDRRFLQPPSSRGEGDRGRRGGGRDQGVRSGLEWPARPRGDRARREGCRSSAQDGRVEGQAAPGQADQERAALHARVAAPGPAERDPVAAAQSSRAEGRTNHAARRHDEDDDSADPRPHPLELGRPPADGPRHAGPRLADRPRFRGPARREGQARSAATGRGRPEAASGRGVHRPGACARRLRGERARPPPGAEREDRCRFRVREAEAAQAAGPGARL</sequence>
<dbReference type="AlphaFoldDB" id="A0A6J4LK79"/>
<dbReference type="EMBL" id="CADCUC010000330">
    <property type="protein sequence ID" value="CAA9335147.1"/>
    <property type="molecule type" value="Genomic_DNA"/>
</dbReference>
<protein>
    <submittedName>
        <fullName evidence="2">Uncharacterized protein</fullName>
    </submittedName>
</protein>
<feature type="non-terminal residue" evidence="2">
    <location>
        <position position="1"/>
    </location>
</feature>
<feature type="non-terminal residue" evidence="2">
    <location>
        <position position="241"/>
    </location>
</feature>
<evidence type="ECO:0000256" key="1">
    <source>
        <dbReference type="SAM" id="MobiDB-lite"/>
    </source>
</evidence>
<evidence type="ECO:0000313" key="2">
    <source>
        <dbReference type="EMBL" id="CAA9335147.1"/>
    </source>
</evidence>
<organism evidence="2">
    <name type="scientific">uncultured Microvirga sp</name>
    <dbReference type="NCBI Taxonomy" id="412392"/>
    <lineage>
        <taxon>Bacteria</taxon>
        <taxon>Pseudomonadati</taxon>
        <taxon>Pseudomonadota</taxon>
        <taxon>Alphaproteobacteria</taxon>
        <taxon>Hyphomicrobiales</taxon>
        <taxon>Methylobacteriaceae</taxon>
        <taxon>Microvirga</taxon>
        <taxon>environmental samples</taxon>
    </lineage>
</organism>
<gene>
    <name evidence="2" type="ORF">AVDCRST_MAG90-1690</name>
</gene>
<feature type="compositionally biased region" description="Basic and acidic residues" evidence="1">
    <location>
        <begin position="59"/>
        <end position="71"/>
    </location>
</feature>
<reference evidence="2" key="1">
    <citation type="submission" date="2020-02" db="EMBL/GenBank/DDBJ databases">
        <authorList>
            <person name="Meier V. D."/>
        </authorList>
    </citation>
    <scope>NUCLEOTIDE SEQUENCE</scope>
    <source>
        <strain evidence="2">AVDCRST_MAG90</strain>
    </source>
</reference>
<feature type="compositionally biased region" description="Basic and acidic residues" evidence="1">
    <location>
        <begin position="36"/>
        <end position="50"/>
    </location>
</feature>
<proteinExistence type="predicted"/>
<name>A0A6J4LK79_9HYPH</name>
<feature type="compositionally biased region" description="Basic and acidic residues" evidence="1">
    <location>
        <begin position="161"/>
        <end position="176"/>
    </location>
</feature>
<feature type="region of interest" description="Disordered" evidence="1">
    <location>
        <begin position="23"/>
        <end position="222"/>
    </location>
</feature>
<feature type="compositionally biased region" description="Basic and acidic residues" evidence="1">
    <location>
        <begin position="205"/>
        <end position="222"/>
    </location>
</feature>